<evidence type="ECO:0000313" key="5">
    <source>
        <dbReference type="Proteomes" id="UP000095395"/>
    </source>
</evidence>
<evidence type="ECO:0000313" key="4">
    <source>
        <dbReference type="EMBL" id="CUN53468.1"/>
    </source>
</evidence>
<keyword evidence="2 4" id="KW-0808">Transferase</keyword>
<dbReference type="InterPro" id="IPR029063">
    <property type="entry name" value="SAM-dependent_MTases_sf"/>
</dbReference>
<dbReference type="SUPFAM" id="SSF53335">
    <property type="entry name" value="S-adenosyl-L-methionine-dependent methyltransferases"/>
    <property type="match status" value="1"/>
</dbReference>
<dbReference type="GO" id="GO:0009307">
    <property type="term" value="P:DNA restriction-modification system"/>
    <property type="evidence" value="ECO:0007669"/>
    <property type="project" value="UniProtKB-KW"/>
</dbReference>
<gene>
    <name evidence="4" type="ORF">ERS852392_00664</name>
</gene>
<reference evidence="4 5" key="1">
    <citation type="submission" date="2015-09" db="EMBL/GenBank/DDBJ databases">
        <authorList>
            <consortium name="Pathogen Informatics"/>
        </authorList>
    </citation>
    <scope>NUCLEOTIDE SEQUENCE [LARGE SCALE GENOMIC DNA]</scope>
    <source>
        <strain evidence="4 5">2789STDY5608835</strain>
    </source>
</reference>
<sequence length="640" mass="75095">MKRNVITINDNLGTIALGFSKAGYDVRAIYINFSDKISYTVCGDNWGAIVRDNNWDDVCDNDELDLSNIDCLAGRLRISSISRAGCKDRSIICQNERELRAIIDILEGIHPRCFLLQCANRIQGNNIISDLCEEIKHMGYTVDIKSFNTRNITGFPVKEKGSFIIGALNHNDINLEFLDNIDSRDYLIDEFLEAKSDDKWYYNIKQDLLYRSEIDNRDGVLCWNKDRYKYEKNIFWNPRMIPLIVQTGSVRKITHREIARLKGIPDEYLLNIRNKSNLYQQLMFIPNVFLIQQIAFSLCLSDREEDYLSRMVLKSKRFKEILFAYFAHKNMENSLYNAEEDSMIDFRYVTDSATYCFVFKIYNNNSGIENRILAISKKIYENENLSETIPILVIGNVVGNESKKYVEKEFGFFVWDVENILWMLQECPKLRSEFVSMLSFNVTDITPQKIEQKLFVQKKENLVKWDLQERLRTIKPGQADAREYEQLCVDILKYLFSENVEFFDEQKKSNNRLYRFDFCGKIRTINTSEFFDTVQKFFGTKYLIFEFKNYEKAISQKEIYTTEKYLYEKALRKVAIIISRKGMDENAQKASRGSLRELGKLIIGLSDEDVNKLIDMKDNDEDPSDYLQVLLDNMLIDLEK</sequence>
<proteinExistence type="predicted"/>
<dbReference type="Gene3D" id="3.40.50.150">
    <property type="entry name" value="Vaccinia Virus protein VP39"/>
    <property type="match status" value="1"/>
</dbReference>
<dbReference type="GO" id="GO:0008168">
    <property type="term" value="F:methyltransferase activity"/>
    <property type="evidence" value="ECO:0007669"/>
    <property type="project" value="UniProtKB-KW"/>
</dbReference>
<dbReference type="Proteomes" id="UP000095395">
    <property type="component" value="Unassembled WGS sequence"/>
</dbReference>
<keyword evidence="1 4" id="KW-0489">Methyltransferase</keyword>
<dbReference type="Gene3D" id="3.90.120.10">
    <property type="entry name" value="DNA Methylase, subunit A, domain 2"/>
    <property type="match status" value="1"/>
</dbReference>
<evidence type="ECO:0000256" key="1">
    <source>
        <dbReference type="ARBA" id="ARBA00022603"/>
    </source>
</evidence>
<dbReference type="GO" id="GO:0032259">
    <property type="term" value="P:methylation"/>
    <property type="evidence" value="ECO:0007669"/>
    <property type="project" value="UniProtKB-KW"/>
</dbReference>
<evidence type="ECO:0000256" key="2">
    <source>
        <dbReference type="ARBA" id="ARBA00022679"/>
    </source>
</evidence>
<keyword evidence="3" id="KW-0680">Restriction system</keyword>
<dbReference type="RefSeq" id="WP_055301386.1">
    <property type="nucleotide sequence ID" value="NZ_CYYR01000003.1"/>
</dbReference>
<dbReference type="AlphaFoldDB" id="A0A173XSY8"/>
<dbReference type="Pfam" id="PF00145">
    <property type="entry name" value="DNA_methylase"/>
    <property type="match status" value="1"/>
</dbReference>
<name>A0A173XSY8_9FIRM</name>
<evidence type="ECO:0000256" key="3">
    <source>
        <dbReference type="ARBA" id="ARBA00022747"/>
    </source>
</evidence>
<accession>A0A173XSY8</accession>
<dbReference type="EMBL" id="CYYR01000003">
    <property type="protein sequence ID" value="CUN53468.1"/>
    <property type="molecule type" value="Genomic_DNA"/>
</dbReference>
<dbReference type="InterPro" id="IPR001525">
    <property type="entry name" value="C5_MeTfrase"/>
</dbReference>
<protein>
    <submittedName>
        <fullName evidence="4">DNA (Cytosine-5-)-methyltransferase</fullName>
    </submittedName>
</protein>
<organism evidence="4 5">
    <name type="scientific">Roseburia inulinivorans</name>
    <dbReference type="NCBI Taxonomy" id="360807"/>
    <lineage>
        <taxon>Bacteria</taxon>
        <taxon>Bacillati</taxon>
        <taxon>Bacillota</taxon>
        <taxon>Clostridia</taxon>
        <taxon>Lachnospirales</taxon>
        <taxon>Lachnospiraceae</taxon>
        <taxon>Roseburia</taxon>
    </lineage>
</organism>